<gene>
    <name evidence="2" type="ordered locus">AciX9_2504</name>
</gene>
<keyword evidence="3" id="KW-1185">Reference proteome</keyword>
<dbReference type="GO" id="GO:0005829">
    <property type="term" value="C:cytosol"/>
    <property type="evidence" value="ECO:0007669"/>
    <property type="project" value="TreeGrafter"/>
</dbReference>
<dbReference type="SMART" id="SM00955">
    <property type="entry name" value="RNB"/>
    <property type="match status" value="1"/>
</dbReference>
<dbReference type="GO" id="GO:0006402">
    <property type="term" value="P:mRNA catabolic process"/>
    <property type="evidence" value="ECO:0007669"/>
    <property type="project" value="TreeGrafter"/>
</dbReference>
<dbReference type="Pfam" id="PF18614">
    <property type="entry name" value="RNase_II_C_S1"/>
    <property type="match status" value="1"/>
</dbReference>
<sequence length="486" mass="52812">MVREGFNLLPLDGEEVEAGEREVEEIRGSFEPMSQKRDMGHPEARDLRGLSWSSIDNDTSRDLDQVEWAERTQAGIRVLVGIADVAAAVGKDTVLDRAAALQTQTVYTAVHNFPMLPNELSTDLTSLNEGQDRRAIVCEFTVTGDGGLVGTALYEAWVRNGAQLAYSTVGPWLEGKARGDGRTDPKILNDAAIQAQLRLQDEAAQLLHRQRVAQGALEFNRVEADPVVIDGKVQSIKAVMRNRASDLIADLMIASNETMARMLRESGRSSIRRVVRSPERWSRIVALVAAKGTALPESPDARALNKFLVAQQASDPVHYPDLSLAIIKLMGPGEYVLAAGGSEEQPGHFGLAALDYTHSTAPNRRFADLVTQRIVKALLRGEGAPYSDEELAGIAAHCNERDAAARKVERAMQKRVAAVALGHLIGHQFTGVITGAKDKGTYIRIFDPPVEGKIVRGFEGLDVGDTATVTLSEADPVHAFIDFTRP</sequence>
<dbReference type="GO" id="GO:0003723">
    <property type="term" value="F:RNA binding"/>
    <property type="evidence" value="ECO:0007669"/>
    <property type="project" value="InterPro"/>
</dbReference>
<organism evidence="3">
    <name type="scientific">Granulicella tundricola (strain ATCC BAA-1859 / DSM 23138 / MP5ACTX9)</name>
    <dbReference type="NCBI Taxonomy" id="1198114"/>
    <lineage>
        <taxon>Bacteria</taxon>
        <taxon>Pseudomonadati</taxon>
        <taxon>Acidobacteriota</taxon>
        <taxon>Terriglobia</taxon>
        <taxon>Terriglobales</taxon>
        <taxon>Acidobacteriaceae</taxon>
        <taxon>Granulicella</taxon>
    </lineage>
</organism>
<dbReference type="PANTHER" id="PTHR23355:SF37">
    <property type="entry name" value="EXORIBONUCLEASE 2"/>
    <property type="match status" value="1"/>
</dbReference>
<name>E8WVK7_GRATM</name>
<dbReference type="eggNOG" id="COG0557">
    <property type="taxonomic scope" value="Bacteria"/>
</dbReference>
<dbReference type="HOGENOM" id="CLU_002333_4_1_0"/>
<evidence type="ECO:0000313" key="2">
    <source>
        <dbReference type="EMBL" id="ADW69536.1"/>
    </source>
</evidence>
<dbReference type="STRING" id="1198114.AciX9_2504"/>
<dbReference type="SUPFAM" id="SSF50249">
    <property type="entry name" value="Nucleic acid-binding proteins"/>
    <property type="match status" value="1"/>
</dbReference>
<evidence type="ECO:0000259" key="1">
    <source>
        <dbReference type="SMART" id="SM00955"/>
    </source>
</evidence>
<evidence type="ECO:0000313" key="3">
    <source>
        <dbReference type="Proteomes" id="UP000000343"/>
    </source>
</evidence>
<dbReference type="InterPro" id="IPR012340">
    <property type="entry name" value="NA-bd_OB-fold"/>
</dbReference>
<dbReference type="PaxDb" id="1198114-AciX9_2504"/>
<dbReference type="AlphaFoldDB" id="E8WVK7"/>
<dbReference type="InterPro" id="IPR040596">
    <property type="entry name" value="RNase_II_C_S1"/>
</dbReference>
<dbReference type="InterPro" id="IPR050180">
    <property type="entry name" value="RNR_Ribonuclease"/>
</dbReference>
<dbReference type="Proteomes" id="UP000000343">
    <property type="component" value="Chromosome"/>
</dbReference>
<reference evidence="3" key="1">
    <citation type="submission" date="2011-01" db="EMBL/GenBank/DDBJ databases">
        <title>Complete sequence of chromosome of Acidobacterium sp. MP5ACTX9.</title>
        <authorList>
            <consortium name="US DOE Joint Genome Institute"/>
            <person name="Lucas S."/>
            <person name="Copeland A."/>
            <person name="Lapidus A."/>
            <person name="Cheng J.-F."/>
            <person name="Goodwin L."/>
            <person name="Pitluck S."/>
            <person name="Teshima H."/>
            <person name="Detter J.C."/>
            <person name="Han C."/>
            <person name="Tapia R."/>
            <person name="Land M."/>
            <person name="Hauser L."/>
            <person name="Kyrpides N."/>
            <person name="Ivanova N."/>
            <person name="Ovchinnikova G."/>
            <person name="Pagani I."/>
            <person name="Rawat S.R."/>
            <person name="Mannisto M."/>
            <person name="Haggblom M.M."/>
            <person name="Woyke T."/>
        </authorList>
    </citation>
    <scope>NUCLEOTIDE SEQUENCE [LARGE SCALE GENOMIC DNA]</scope>
    <source>
        <strain evidence="3">MP5ACTX9</strain>
    </source>
</reference>
<dbReference type="GO" id="GO:0008859">
    <property type="term" value="F:exoribonuclease II activity"/>
    <property type="evidence" value="ECO:0007669"/>
    <property type="project" value="UniProtKB-EC"/>
</dbReference>
<keyword evidence="2" id="KW-0378">Hydrolase</keyword>
<dbReference type="Pfam" id="PF00773">
    <property type="entry name" value="RNB"/>
    <property type="match status" value="1"/>
</dbReference>
<dbReference type="EMBL" id="CP002480">
    <property type="protein sequence ID" value="ADW69536.1"/>
    <property type="molecule type" value="Genomic_DNA"/>
</dbReference>
<feature type="domain" description="RNB" evidence="1">
    <location>
        <begin position="44"/>
        <end position="381"/>
    </location>
</feature>
<dbReference type="KEGG" id="acm:AciX9_2504"/>
<dbReference type="InterPro" id="IPR001900">
    <property type="entry name" value="RNase_II/R"/>
</dbReference>
<protein>
    <submittedName>
        <fullName evidence="2">Exoribonuclease II</fullName>
        <ecNumber evidence="2">3.1.13.1</ecNumber>
    </submittedName>
</protein>
<dbReference type="EC" id="3.1.13.1" evidence="2"/>
<accession>E8WVK7</accession>
<proteinExistence type="predicted"/>
<dbReference type="PANTHER" id="PTHR23355">
    <property type="entry name" value="RIBONUCLEASE"/>
    <property type="match status" value="1"/>
</dbReference>